<evidence type="ECO:0000313" key="2">
    <source>
        <dbReference type="Proteomes" id="UP000653305"/>
    </source>
</evidence>
<dbReference type="Pfam" id="PF14223">
    <property type="entry name" value="Retrotran_gag_2"/>
    <property type="match status" value="1"/>
</dbReference>
<dbReference type="Proteomes" id="UP000653305">
    <property type="component" value="Unassembled WGS sequence"/>
</dbReference>
<protein>
    <submittedName>
        <fullName evidence="1">Putative vacuolar protein sorting-associated protein 13f</fullName>
    </submittedName>
</protein>
<comment type="caution">
    <text evidence="1">The sequence shown here is derived from an EMBL/GenBank/DDBJ whole genome shotgun (WGS) entry which is preliminary data.</text>
</comment>
<dbReference type="EMBL" id="BMAC01000177">
    <property type="protein sequence ID" value="GFP88980.1"/>
    <property type="molecule type" value="Genomic_DNA"/>
</dbReference>
<proteinExistence type="predicted"/>
<keyword evidence="2" id="KW-1185">Reference proteome</keyword>
<name>A0A830BN55_9LAMI</name>
<organism evidence="1 2">
    <name type="scientific">Phtheirospermum japonicum</name>
    <dbReference type="NCBI Taxonomy" id="374723"/>
    <lineage>
        <taxon>Eukaryota</taxon>
        <taxon>Viridiplantae</taxon>
        <taxon>Streptophyta</taxon>
        <taxon>Embryophyta</taxon>
        <taxon>Tracheophyta</taxon>
        <taxon>Spermatophyta</taxon>
        <taxon>Magnoliopsida</taxon>
        <taxon>eudicotyledons</taxon>
        <taxon>Gunneridae</taxon>
        <taxon>Pentapetalae</taxon>
        <taxon>asterids</taxon>
        <taxon>lamiids</taxon>
        <taxon>Lamiales</taxon>
        <taxon>Orobanchaceae</taxon>
        <taxon>Orobanchaceae incertae sedis</taxon>
        <taxon>Phtheirospermum</taxon>
    </lineage>
</organism>
<reference evidence="1" key="1">
    <citation type="submission" date="2020-07" db="EMBL/GenBank/DDBJ databases">
        <title>Ethylene signaling mediates host invasion by parasitic plants.</title>
        <authorList>
            <person name="Yoshida S."/>
        </authorList>
    </citation>
    <scope>NUCLEOTIDE SEQUENCE</scope>
    <source>
        <strain evidence="1">Okayama</strain>
    </source>
</reference>
<sequence>MFEGLVRQLILGYLGRYIKDIQNEQLNITLWNDRVGKLSIKIPWKKLGWDPVIIILEDVYICVSQRDDKERPPSEPLPDDATDAQRAELERWKKDDVHAKCYMIASMVPELARKYELFAHAADIKENLESMYSENTRASRYAATKDLVALRLREGASVHEHSSEHLALLRLAGVTAISATPCLSGRRSRRTGRLRRLHRRCLSPKRHRAKGRADSDIPDAASPLAVACCFVAGAAPSPS</sequence>
<accession>A0A830BN55</accession>
<dbReference type="OrthoDB" id="428159at2759"/>
<dbReference type="AlphaFoldDB" id="A0A830BN55"/>
<evidence type="ECO:0000313" key="1">
    <source>
        <dbReference type="EMBL" id="GFP88980.1"/>
    </source>
</evidence>
<gene>
    <name evidence="1" type="ORF">PHJA_001041700</name>
</gene>